<dbReference type="AlphaFoldDB" id="A0A382I7Q9"/>
<keyword evidence="1" id="KW-0472">Membrane</keyword>
<accession>A0A382I7Q9</accession>
<keyword evidence="1" id="KW-1133">Transmembrane helix</keyword>
<organism evidence="2">
    <name type="scientific">marine metagenome</name>
    <dbReference type="NCBI Taxonomy" id="408172"/>
    <lineage>
        <taxon>unclassified sequences</taxon>
        <taxon>metagenomes</taxon>
        <taxon>ecological metagenomes</taxon>
    </lineage>
</organism>
<evidence type="ECO:0000256" key="1">
    <source>
        <dbReference type="SAM" id="Phobius"/>
    </source>
</evidence>
<name>A0A382I7Q9_9ZZZZ</name>
<proteinExistence type="predicted"/>
<reference evidence="2" key="1">
    <citation type="submission" date="2018-05" db="EMBL/GenBank/DDBJ databases">
        <authorList>
            <person name="Lanie J.A."/>
            <person name="Ng W.-L."/>
            <person name="Kazmierczak K.M."/>
            <person name="Andrzejewski T.M."/>
            <person name="Davidsen T.M."/>
            <person name="Wayne K.J."/>
            <person name="Tettelin H."/>
            <person name="Glass J.I."/>
            <person name="Rusch D."/>
            <person name="Podicherti R."/>
            <person name="Tsui H.-C.T."/>
            <person name="Winkler M.E."/>
        </authorList>
    </citation>
    <scope>NUCLEOTIDE SEQUENCE</scope>
</reference>
<evidence type="ECO:0000313" key="2">
    <source>
        <dbReference type="EMBL" id="SVB95352.1"/>
    </source>
</evidence>
<sequence length="63" mass="7662">MNTALTIIGLSMLIFLVVFYLKRAKEKRKAWLEEREKIKTYGEKINEETRNKKNEWTSIKDKW</sequence>
<gene>
    <name evidence="2" type="ORF">METZ01_LOCUS248206</name>
</gene>
<keyword evidence="1" id="KW-0812">Transmembrane</keyword>
<feature type="transmembrane region" description="Helical" evidence="1">
    <location>
        <begin position="6"/>
        <end position="21"/>
    </location>
</feature>
<protein>
    <submittedName>
        <fullName evidence="2">Uncharacterized protein</fullName>
    </submittedName>
</protein>
<dbReference type="EMBL" id="UINC01065556">
    <property type="protein sequence ID" value="SVB95352.1"/>
    <property type="molecule type" value="Genomic_DNA"/>
</dbReference>